<dbReference type="OrthoDB" id="9789133at2"/>
<dbReference type="CDD" id="cd06262">
    <property type="entry name" value="metallo-hydrolase-like_MBL-fold"/>
    <property type="match status" value="1"/>
</dbReference>
<accession>A0A4R2JUM6</accession>
<evidence type="ECO:0000259" key="1">
    <source>
        <dbReference type="SMART" id="SM00849"/>
    </source>
</evidence>
<dbReference type="SUPFAM" id="SSF56281">
    <property type="entry name" value="Metallo-hydrolase/oxidoreductase"/>
    <property type="match status" value="1"/>
</dbReference>
<protein>
    <submittedName>
        <fullName evidence="2">L-ascorbate metabolism protein UlaG (Beta-lactamase superfamily)</fullName>
    </submittedName>
</protein>
<dbReference type="Pfam" id="PF00753">
    <property type="entry name" value="Lactamase_B"/>
    <property type="match status" value="1"/>
</dbReference>
<dbReference type="PANTHER" id="PTHR43546">
    <property type="entry name" value="UPF0173 METAL-DEPENDENT HYDROLASE MJ1163-RELATED"/>
    <property type="match status" value="1"/>
</dbReference>
<dbReference type="PANTHER" id="PTHR43546:SF3">
    <property type="entry name" value="UPF0173 METAL-DEPENDENT HYDROLASE MJ1163"/>
    <property type="match status" value="1"/>
</dbReference>
<evidence type="ECO:0000313" key="2">
    <source>
        <dbReference type="EMBL" id="TCO62907.1"/>
    </source>
</evidence>
<dbReference type="InterPro" id="IPR036866">
    <property type="entry name" value="RibonucZ/Hydroxyglut_hydro"/>
</dbReference>
<dbReference type="RefSeq" id="WP_132115018.1">
    <property type="nucleotide sequence ID" value="NZ_SLWS01000002.1"/>
</dbReference>
<feature type="domain" description="Metallo-beta-lactamase" evidence="1">
    <location>
        <begin position="20"/>
        <end position="238"/>
    </location>
</feature>
<proteinExistence type="predicted"/>
<dbReference type="InterPro" id="IPR001279">
    <property type="entry name" value="Metallo-B-lactamas"/>
</dbReference>
<dbReference type="Gene3D" id="3.60.15.10">
    <property type="entry name" value="Ribonuclease Z/Hydroxyacylglutathione hydrolase-like"/>
    <property type="match status" value="1"/>
</dbReference>
<dbReference type="SMART" id="SM00849">
    <property type="entry name" value="Lactamase_B"/>
    <property type="match status" value="1"/>
</dbReference>
<keyword evidence="3" id="KW-1185">Reference proteome</keyword>
<gene>
    <name evidence="2" type="ORF">EV192_1021047</name>
</gene>
<organism evidence="2 3">
    <name type="scientific">Actinocrispum wychmicini</name>
    <dbReference type="NCBI Taxonomy" id="1213861"/>
    <lineage>
        <taxon>Bacteria</taxon>
        <taxon>Bacillati</taxon>
        <taxon>Actinomycetota</taxon>
        <taxon>Actinomycetes</taxon>
        <taxon>Pseudonocardiales</taxon>
        <taxon>Pseudonocardiaceae</taxon>
        <taxon>Actinocrispum</taxon>
    </lineage>
</organism>
<comment type="caution">
    <text evidence="2">The sequence shown here is derived from an EMBL/GenBank/DDBJ whole genome shotgun (WGS) entry which is preliminary data.</text>
</comment>
<name>A0A4R2JUM6_9PSEU</name>
<dbReference type="AlphaFoldDB" id="A0A4R2JUM6"/>
<dbReference type="EMBL" id="SLWS01000002">
    <property type="protein sequence ID" value="TCO62907.1"/>
    <property type="molecule type" value="Genomic_DNA"/>
</dbReference>
<sequence length="283" mass="31102">MPAGDVTRHRPAGVTLRWFDTAGWEFAFDHHVVLVDPWLTRFQSTDSDGLFDMATPITADHALLDEHIPAMDLLLVTHGHFDHIGDVPYLAGKFPKAQVVGTESHAHLLSAMGVPEESMIQTSGGEYLDFGDYQVRVVRSLHSLNDKHRYIAPGTLTARPRTPRTIGELVEGGTLAYQLSAAGLNILVLGTGNCVERELAGLRPDVAIIALPPCPTTHRYLERTLEALDGPRFVLPNHHDEMAYPLGTSVIDKEAMAWFRRTVATVSPGSEVIEPTHLTPIEL</sequence>
<dbReference type="InterPro" id="IPR050114">
    <property type="entry name" value="UPF0173_UPF0282_UlaG_hydrolase"/>
</dbReference>
<dbReference type="Proteomes" id="UP000295680">
    <property type="component" value="Unassembled WGS sequence"/>
</dbReference>
<reference evidence="2 3" key="1">
    <citation type="submission" date="2019-03" db="EMBL/GenBank/DDBJ databases">
        <title>Genomic Encyclopedia of Type Strains, Phase IV (KMG-IV): sequencing the most valuable type-strain genomes for metagenomic binning, comparative biology and taxonomic classification.</title>
        <authorList>
            <person name="Goeker M."/>
        </authorList>
    </citation>
    <scope>NUCLEOTIDE SEQUENCE [LARGE SCALE GENOMIC DNA]</scope>
    <source>
        <strain evidence="2 3">DSM 45934</strain>
    </source>
</reference>
<evidence type="ECO:0000313" key="3">
    <source>
        <dbReference type="Proteomes" id="UP000295680"/>
    </source>
</evidence>